<feature type="transmembrane region" description="Helical" evidence="10">
    <location>
        <begin position="223"/>
        <end position="246"/>
    </location>
</feature>
<dbReference type="PANTHER" id="PTHR31102">
    <property type="match status" value="1"/>
</dbReference>
<dbReference type="GO" id="GO:0030317">
    <property type="term" value="P:flagellated sperm motility"/>
    <property type="evidence" value="ECO:0007669"/>
    <property type="project" value="UniProtKB-ARBA"/>
</dbReference>
<evidence type="ECO:0000256" key="6">
    <source>
        <dbReference type="ARBA" id="ARBA00023053"/>
    </source>
</evidence>
<feature type="transmembrane region" description="Helical" evidence="10">
    <location>
        <begin position="164"/>
        <end position="182"/>
    </location>
</feature>
<dbReference type="Pfam" id="PF00999">
    <property type="entry name" value="Na_H_Exchanger"/>
    <property type="match status" value="1"/>
</dbReference>
<keyword evidence="6" id="KW-0915">Sodium</keyword>
<dbReference type="STRING" id="10020.ENSDORP00000027840"/>
<dbReference type="GO" id="GO:0016020">
    <property type="term" value="C:membrane"/>
    <property type="evidence" value="ECO:0007669"/>
    <property type="project" value="InterPro"/>
</dbReference>
<accession>A0A1S3FTM7</accession>
<comment type="similarity">
    <text evidence="1">Belongs to the monovalent cation:proton antiporter 1 (CPA1) transporter (TC 2.A.36) family.</text>
</comment>
<keyword evidence="12" id="KW-1185">Reference proteome</keyword>
<keyword evidence="3" id="KW-1003">Cell membrane</keyword>
<dbReference type="KEGG" id="dord:105991163"/>
<dbReference type="InParanoid" id="A0A1S3FTM7"/>
<dbReference type="InterPro" id="IPR006153">
    <property type="entry name" value="Cation/H_exchanger_TM"/>
</dbReference>
<dbReference type="PANTHER" id="PTHR31102:SF5">
    <property type="entry name" value="SLC9B1-LIKE PROTEIN SLC9B1P1-RELATED"/>
    <property type="match status" value="1"/>
</dbReference>
<dbReference type="Proteomes" id="UP000081671">
    <property type="component" value="Unplaced"/>
</dbReference>
<dbReference type="AlphaFoldDB" id="A0A1S3FTM7"/>
<keyword evidence="2" id="KW-0050">Antiport</keyword>
<evidence type="ECO:0000256" key="3">
    <source>
        <dbReference type="ARBA" id="ARBA00022475"/>
    </source>
</evidence>
<feature type="compositionally biased region" description="Basic and acidic residues" evidence="9">
    <location>
        <begin position="39"/>
        <end position="48"/>
    </location>
</feature>
<proteinExistence type="inferred from homology"/>
<dbReference type="FunFam" id="1.20.1530.20:FF:000012">
    <property type="entry name" value="sodium/hydrogen exchanger 9B2 isoform X1"/>
    <property type="match status" value="1"/>
</dbReference>
<dbReference type="GeneID" id="105991163"/>
<feature type="transmembrane region" description="Helical" evidence="10">
    <location>
        <begin position="137"/>
        <end position="158"/>
    </location>
</feature>
<evidence type="ECO:0000256" key="1">
    <source>
        <dbReference type="ARBA" id="ARBA00007367"/>
    </source>
</evidence>
<evidence type="ECO:0000313" key="12">
    <source>
        <dbReference type="Proteomes" id="UP000081671"/>
    </source>
</evidence>
<feature type="transmembrane region" description="Helical" evidence="10">
    <location>
        <begin position="270"/>
        <end position="294"/>
    </location>
</feature>
<keyword evidence="5 10" id="KW-1133">Transmembrane helix</keyword>
<dbReference type="FunCoup" id="A0A1S3FTM7">
    <property type="interactions" value="6"/>
</dbReference>
<feature type="transmembrane region" description="Helical" evidence="10">
    <location>
        <begin position="300"/>
        <end position="318"/>
    </location>
</feature>
<dbReference type="GO" id="GO:0097228">
    <property type="term" value="C:sperm principal piece"/>
    <property type="evidence" value="ECO:0007669"/>
    <property type="project" value="UniProtKB-ARBA"/>
</dbReference>
<sequence length="522" mass="56711">MSTAKSDLSKSTTKSQDEDVEEEPSTQPTSIQVLQDPKSSAHEEAKEPVLLETEEMIPQVKKRTYISCPPQGPLNKIITDGIIFILIWGILWTLSGHEVLPGGNLFALLVIFCSAFLGGKLLQLIKIPTVPPLPPLLGMLLAGFLIRNIPYISTYVHVQATWSSTLRITALTIILMRAGLGLDPEVLKNLKTVCLRLSFGPCITEACSAAIFSHFILKFPWKWGFLLGFILGAVSPAVVVPSMLFLQESGYGVEKGIPTLLVAASSMDDIVAITGFNVFLSLVFSTGAVIHNLLASLKEILFGVLTGVVLGYFTHYFPSTDQEKLPKRRAFLMMSMCIFAVLGSQRIGLHGSGGLCTLVLTFIAGKRWSKDKVEVQKIIAKAWNIFQPLLFGLVGSEVSVSSLESNTIGISVITLSLALCVRIITAFLLMSFAGFTYKEKIFIALAWIPKATVQAVLGPLAMETARLNSLPELEVYAKNVMTIAFLAILITAPNGALFIGILGPKVLTHNEPSKLHITLSEL</sequence>
<reference evidence="13" key="1">
    <citation type="submission" date="2025-08" db="UniProtKB">
        <authorList>
            <consortium name="RefSeq"/>
        </authorList>
    </citation>
    <scope>IDENTIFICATION</scope>
    <source>
        <tissue evidence="13">Kidney</tissue>
    </source>
</reference>
<comment type="subcellular location">
    <subcellularLocation>
        <location evidence="8">Cell projection</location>
        <location evidence="8">Cilium</location>
        <location evidence="8">Flagellum membrane</location>
        <topology evidence="8">Multi-pass membrane protein</topology>
    </subcellularLocation>
</comment>
<evidence type="ECO:0000256" key="5">
    <source>
        <dbReference type="ARBA" id="ARBA00022989"/>
    </source>
</evidence>
<feature type="compositionally biased region" description="Polar residues" evidence="9">
    <location>
        <begin position="1"/>
        <end position="14"/>
    </location>
</feature>
<organism evidence="12 13">
    <name type="scientific">Dipodomys ordii</name>
    <name type="common">Ord's kangaroo rat</name>
    <dbReference type="NCBI Taxonomy" id="10020"/>
    <lineage>
        <taxon>Eukaryota</taxon>
        <taxon>Metazoa</taxon>
        <taxon>Chordata</taxon>
        <taxon>Craniata</taxon>
        <taxon>Vertebrata</taxon>
        <taxon>Euteleostomi</taxon>
        <taxon>Mammalia</taxon>
        <taxon>Eutheria</taxon>
        <taxon>Euarchontoglires</taxon>
        <taxon>Glires</taxon>
        <taxon>Rodentia</taxon>
        <taxon>Castorimorpha</taxon>
        <taxon>Heteromyidae</taxon>
        <taxon>Dipodomyinae</taxon>
        <taxon>Dipodomys</taxon>
    </lineage>
</organism>
<evidence type="ECO:0000256" key="7">
    <source>
        <dbReference type="ARBA" id="ARBA00023136"/>
    </source>
</evidence>
<feature type="transmembrane region" description="Helical" evidence="10">
    <location>
        <begin position="194"/>
        <end position="217"/>
    </location>
</feature>
<feature type="transmembrane region" description="Helical" evidence="10">
    <location>
        <begin position="77"/>
        <end position="94"/>
    </location>
</feature>
<evidence type="ECO:0000256" key="8">
    <source>
        <dbReference type="ARBA" id="ARBA00060429"/>
    </source>
</evidence>
<dbReference type="InterPro" id="IPR051843">
    <property type="entry name" value="CPA1_transporter"/>
</dbReference>
<gene>
    <name evidence="13" type="primary">Slc9b1</name>
</gene>
<evidence type="ECO:0000256" key="2">
    <source>
        <dbReference type="ARBA" id="ARBA00022449"/>
    </source>
</evidence>
<name>A0A1S3FTM7_DIPOR</name>
<dbReference type="GO" id="GO:0015297">
    <property type="term" value="F:antiporter activity"/>
    <property type="evidence" value="ECO:0007669"/>
    <property type="project" value="UniProtKB-KW"/>
</dbReference>
<feature type="region of interest" description="Disordered" evidence="9">
    <location>
        <begin position="1"/>
        <end position="48"/>
    </location>
</feature>
<protein>
    <submittedName>
        <fullName evidence="13">Sodium/hydrogen exchanger 9B1</fullName>
    </submittedName>
</protein>
<dbReference type="CTD" id="150159"/>
<dbReference type="GO" id="GO:1902600">
    <property type="term" value="P:proton transmembrane transport"/>
    <property type="evidence" value="ECO:0007669"/>
    <property type="project" value="InterPro"/>
</dbReference>
<evidence type="ECO:0000259" key="11">
    <source>
        <dbReference type="Pfam" id="PF00999"/>
    </source>
</evidence>
<feature type="transmembrane region" description="Helical" evidence="10">
    <location>
        <begin position="408"/>
        <end position="429"/>
    </location>
</feature>
<keyword evidence="7 10" id="KW-0472">Membrane</keyword>
<dbReference type="RefSeq" id="XP_012879202.1">
    <property type="nucleotide sequence ID" value="XM_013023748.1"/>
</dbReference>
<feature type="transmembrane region" description="Helical" evidence="10">
    <location>
        <begin position="441"/>
        <end position="462"/>
    </location>
</feature>
<keyword evidence="2" id="KW-0813">Transport</keyword>
<evidence type="ECO:0000256" key="10">
    <source>
        <dbReference type="SAM" id="Phobius"/>
    </source>
</evidence>
<evidence type="ECO:0000256" key="9">
    <source>
        <dbReference type="SAM" id="MobiDB-lite"/>
    </source>
</evidence>
<dbReference type="OrthoDB" id="423807at2759"/>
<keyword evidence="4 10" id="KW-0812">Transmembrane</keyword>
<evidence type="ECO:0000256" key="4">
    <source>
        <dbReference type="ARBA" id="ARBA00022692"/>
    </source>
</evidence>
<feature type="transmembrane region" description="Helical" evidence="10">
    <location>
        <begin position="482"/>
        <end position="503"/>
    </location>
</feature>
<evidence type="ECO:0000313" key="13">
    <source>
        <dbReference type="RefSeq" id="XP_012879202.1"/>
    </source>
</evidence>
<feature type="domain" description="Cation/H+ exchanger transmembrane" evidence="11">
    <location>
        <begin position="124"/>
        <end position="493"/>
    </location>
</feature>
<feature type="transmembrane region" description="Helical" evidence="10">
    <location>
        <begin position="106"/>
        <end position="125"/>
    </location>
</feature>